<dbReference type="InterPro" id="IPR043857">
    <property type="entry name" value="DUF5819"/>
</dbReference>
<evidence type="ECO:0000313" key="4">
    <source>
        <dbReference type="Proteomes" id="UP000010931"/>
    </source>
</evidence>
<protein>
    <submittedName>
        <fullName evidence="3">Uncharacterized protein</fullName>
    </submittedName>
</protein>
<feature type="region of interest" description="Disordered" evidence="1">
    <location>
        <begin position="215"/>
        <end position="244"/>
    </location>
</feature>
<dbReference type="PATRIC" id="fig|698760.3.peg.7459"/>
<dbReference type="EMBL" id="AEJB01000511">
    <property type="protein sequence ID" value="ELP63658.1"/>
    <property type="molecule type" value="Genomic_DNA"/>
</dbReference>
<feature type="compositionally biased region" description="Pro residues" evidence="1">
    <location>
        <begin position="25"/>
        <end position="35"/>
    </location>
</feature>
<organism evidence="3 4">
    <name type="scientific">Streptomyces turgidiscabies (strain Car8)</name>
    <dbReference type="NCBI Taxonomy" id="698760"/>
    <lineage>
        <taxon>Bacteria</taxon>
        <taxon>Bacillati</taxon>
        <taxon>Actinomycetota</taxon>
        <taxon>Actinomycetes</taxon>
        <taxon>Kitasatosporales</taxon>
        <taxon>Streptomycetaceae</taxon>
        <taxon>Streptomyces</taxon>
    </lineage>
</organism>
<evidence type="ECO:0000256" key="1">
    <source>
        <dbReference type="SAM" id="MobiDB-lite"/>
    </source>
</evidence>
<feature type="region of interest" description="Disordered" evidence="1">
    <location>
        <begin position="1"/>
        <end position="48"/>
    </location>
</feature>
<dbReference type="AlphaFoldDB" id="L7EW73"/>
<keyword evidence="2" id="KW-0472">Membrane</keyword>
<reference evidence="3 4" key="1">
    <citation type="journal article" date="2011" name="Plasmid">
        <title>Streptomyces turgidiscabies Car8 contains a modular pathogenicity island that shares virulence genes with other actinobacterial plant pathogens.</title>
        <authorList>
            <person name="Huguet-Tapia J.C."/>
            <person name="Badger J.H."/>
            <person name="Loria R."/>
            <person name="Pettis G.S."/>
        </authorList>
    </citation>
    <scope>NUCLEOTIDE SEQUENCE [LARGE SCALE GENOMIC DNA]</scope>
    <source>
        <strain evidence="3 4">Car8</strain>
    </source>
</reference>
<evidence type="ECO:0000313" key="3">
    <source>
        <dbReference type="EMBL" id="ELP63658.1"/>
    </source>
</evidence>
<proteinExistence type="predicted"/>
<dbReference type="Pfam" id="PF19136">
    <property type="entry name" value="DUF5819"/>
    <property type="match status" value="1"/>
</dbReference>
<feature type="transmembrane region" description="Helical" evidence="2">
    <location>
        <begin position="64"/>
        <end position="86"/>
    </location>
</feature>
<keyword evidence="2" id="KW-0812">Transmembrane</keyword>
<keyword evidence="2" id="KW-1133">Transmembrane helix</keyword>
<gene>
    <name evidence="3" type="ORF">STRTUCAR8_05501</name>
</gene>
<accession>L7EW73</accession>
<evidence type="ECO:0000256" key="2">
    <source>
        <dbReference type="SAM" id="Phobius"/>
    </source>
</evidence>
<sequence>MDAYEAGPDAGHGRDEPGEAEGPPSDGPQPPPGAGPPDEGAASHLASGEAPRTALAALSLPYQIGAALAVAVVAVAACVHLGMVFLHVAPSNTVSKEHSRAIDDWIYPEFEQNWKLFAPNPLQQNVAVEVRADVRTADGGARTTGWYDLSALDGRAIDGNLLPSHTQQNELRRAWDFLLASHDAQNRPSGLHGVLAERYMRRIVVLRLDREDAAGPGGTIDRVQVRSRSTNVRPPEWSQEQVPDKPTYRVLPWWTVPDDEAPAEAAGPAAKTKADGS</sequence>
<dbReference type="RefSeq" id="WP_006381375.1">
    <property type="nucleotide sequence ID" value="NZ_AEJB01000511.1"/>
</dbReference>
<name>L7EW73_STRT8</name>
<dbReference type="GeneID" id="97399432"/>
<comment type="caution">
    <text evidence="3">The sequence shown here is derived from an EMBL/GenBank/DDBJ whole genome shotgun (WGS) entry which is preliminary data.</text>
</comment>
<dbReference type="STRING" id="85558.T45_01248"/>
<keyword evidence="4" id="KW-1185">Reference proteome</keyword>
<dbReference type="Proteomes" id="UP000010931">
    <property type="component" value="Unassembled WGS sequence"/>
</dbReference>